<dbReference type="OrthoDB" id="9801841at2"/>
<dbReference type="NCBIfam" id="TIGR03373">
    <property type="entry name" value="VI_minor_4"/>
    <property type="match status" value="1"/>
</dbReference>
<keyword evidence="2" id="KW-1185">Reference proteome</keyword>
<evidence type="ECO:0000313" key="2">
    <source>
        <dbReference type="Proteomes" id="UP000280434"/>
    </source>
</evidence>
<accession>A0A494X4N8</accession>
<reference evidence="1 2" key="1">
    <citation type="submission" date="2018-10" db="EMBL/GenBank/DDBJ databases">
        <title>Paraburkholderia sp. 7MK8-2, isolated from soil.</title>
        <authorList>
            <person name="Gao Z.-H."/>
            <person name="Qiu L.-H."/>
        </authorList>
    </citation>
    <scope>NUCLEOTIDE SEQUENCE [LARGE SCALE GENOMIC DNA]</scope>
    <source>
        <strain evidence="1 2">7MK8-2</strain>
    </source>
</reference>
<dbReference type="AlphaFoldDB" id="A0A494X4N8"/>
<dbReference type="EMBL" id="RBZV01000012">
    <property type="protein sequence ID" value="RKP44641.1"/>
    <property type="molecule type" value="Genomic_DNA"/>
</dbReference>
<dbReference type="Proteomes" id="UP000280434">
    <property type="component" value="Unassembled WGS sequence"/>
</dbReference>
<proteinExistence type="predicted"/>
<protein>
    <submittedName>
        <fullName evidence="1">Type VI secretion system-associated protein TagF</fullName>
    </submittedName>
</protein>
<gene>
    <name evidence="1" type="primary">tagF</name>
    <name evidence="1" type="ORF">D7S89_21875</name>
</gene>
<dbReference type="Pfam" id="PF09867">
    <property type="entry name" value="TagF_N"/>
    <property type="match status" value="1"/>
</dbReference>
<name>A0A494X4N8_9BURK</name>
<comment type="caution">
    <text evidence="1">The sequence shown here is derived from an EMBL/GenBank/DDBJ whole genome shotgun (WGS) entry which is preliminary data.</text>
</comment>
<dbReference type="InterPro" id="IPR017748">
    <property type="entry name" value="TagF"/>
</dbReference>
<dbReference type="InterPro" id="IPR038225">
    <property type="entry name" value="TagF_sf"/>
</dbReference>
<sequence length="188" mass="20683">MPRALAQAWEQWFALGMAELHEARREAFVQAYLQAPVWDFAMPAGADAGWVQFGCLAPSRDRVGRHYPLVVADAMTAADYSPRSGGLAGARLGPMREALTEAIERAHGPEQFDSVLAEQVALGHAPSAAPPVPGWPNLLEYFDPHGTTSFWWTREAGSAPARTEVHTGRLDGALFRRLFGERAQQRFE</sequence>
<dbReference type="Gene3D" id="3.40.1730.10">
    <property type="entry name" value="pa0076 domain"/>
    <property type="match status" value="1"/>
</dbReference>
<evidence type="ECO:0000313" key="1">
    <source>
        <dbReference type="EMBL" id="RKP44641.1"/>
    </source>
</evidence>
<organism evidence="1 2">
    <name type="scientific">Trinickia fusca</name>
    <dbReference type="NCBI Taxonomy" id="2419777"/>
    <lineage>
        <taxon>Bacteria</taxon>
        <taxon>Pseudomonadati</taxon>
        <taxon>Pseudomonadota</taxon>
        <taxon>Betaproteobacteria</taxon>
        <taxon>Burkholderiales</taxon>
        <taxon>Burkholderiaceae</taxon>
        <taxon>Trinickia</taxon>
    </lineage>
</organism>